<dbReference type="InterPro" id="IPR036249">
    <property type="entry name" value="Thioredoxin-like_sf"/>
</dbReference>
<dbReference type="PANTHER" id="PTHR42899:SF1">
    <property type="entry name" value="SPERMATOGENESIS-ASSOCIATED PROTEIN 20"/>
    <property type="match status" value="1"/>
</dbReference>
<dbReference type="CDD" id="cd02955">
    <property type="entry name" value="SSP411"/>
    <property type="match status" value="1"/>
</dbReference>
<dbReference type="AlphaFoldDB" id="A0A7S6RDR5"/>
<protein>
    <submittedName>
        <fullName evidence="2">Thioredoxin domain-containing protein</fullName>
    </submittedName>
</protein>
<dbReference type="GO" id="GO:0005975">
    <property type="term" value="P:carbohydrate metabolic process"/>
    <property type="evidence" value="ECO:0007669"/>
    <property type="project" value="InterPro"/>
</dbReference>
<feature type="domain" description="Spermatogenesis-associated protein 20-like TRX" evidence="1">
    <location>
        <begin position="3"/>
        <end position="165"/>
    </location>
</feature>
<dbReference type="PANTHER" id="PTHR42899">
    <property type="entry name" value="SPERMATOGENESIS-ASSOCIATED PROTEIN 20"/>
    <property type="match status" value="1"/>
</dbReference>
<dbReference type="SUPFAM" id="SSF52833">
    <property type="entry name" value="Thioredoxin-like"/>
    <property type="match status" value="1"/>
</dbReference>
<dbReference type="KEGG" id="aee:IM676_01005"/>
<dbReference type="RefSeq" id="WP_200988586.1">
    <property type="nucleotide sequence ID" value="NZ_CP063311.1"/>
</dbReference>
<dbReference type="Proteomes" id="UP000593846">
    <property type="component" value="Chromosome"/>
</dbReference>
<dbReference type="InterPro" id="IPR004879">
    <property type="entry name" value="Ssp411-like_TRX"/>
</dbReference>
<dbReference type="PIRSF" id="PIRSF006402">
    <property type="entry name" value="UCP006402_thioredoxin"/>
    <property type="match status" value="1"/>
</dbReference>
<organism evidence="2 3">
    <name type="scientific">Anabaenopsis elenkinii CCIBt3563</name>
    <dbReference type="NCBI Taxonomy" id="2779889"/>
    <lineage>
        <taxon>Bacteria</taxon>
        <taxon>Bacillati</taxon>
        <taxon>Cyanobacteriota</taxon>
        <taxon>Cyanophyceae</taxon>
        <taxon>Nostocales</taxon>
        <taxon>Nodulariaceae</taxon>
        <taxon>Anabaenopsis</taxon>
    </lineage>
</organism>
<name>A0A7S6RDR5_9CYAN</name>
<dbReference type="Pfam" id="PF03190">
    <property type="entry name" value="Thioredox_DsbH"/>
    <property type="match status" value="1"/>
</dbReference>
<dbReference type="InterPro" id="IPR008928">
    <property type="entry name" value="6-hairpin_glycosidase_sf"/>
</dbReference>
<dbReference type="Gene3D" id="3.40.30.10">
    <property type="entry name" value="Glutaredoxin"/>
    <property type="match status" value="1"/>
</dbReference>
<evidence type="ECO:0000313" key="3">
    <source>
        <dbReference type="Proteomes" id="UP000593846"/>
    </source>
</evidence>
<reference evidence="3" key="1">
    <citation type="submission" date="2020-10" db="EMBL/GenBank/DDBJ databases">
        <title>Genome-based taxonomic classification of the species Anabaenopsis elenkinii.</title>
        <authorList>
            <person name="Delbaje E."/>
            <person name="Andreote A.P.D."/>
            <person name="Pellegrinetti T.A."/>
            <person name="Cruz R.B."/>
            <person name="Branco L.H.Z."/>
            <person name="Fiore M.F."/>
        </authorList>
    </citation>
    <scope>NUCLEOTIDE SEQUENCE [LARGE SCALE GENOMIC DNA]</scope>
    <source>
        <strain evidence="3">CCIBt3563</strain>
    </source>
</reference>
<evidence type="ECO:0000259" key="1">
    <source>
        <dbReference type="Pfam" id="PF03190"/>
    </source>
</evidence>
<keyword evidence="3" id="KW-1185">Reference proteome</keyword>
<proteinExistence type="predicted"/>
<accession>A0A7S6RDR5</accession>
<dbReference type="EMBL" id="CP063311">
    <property type="protein sequence ID" value="QOV22976.1"/>
    <property type="molecule type" value="Genomic_DNA"/>
</dbReference>
<dbReference type="SUPFAM" id="SSF48208">
    <property type="entry name" value="Six-hairpin glycosidases"/>
    <property type="match status" value="1"/>
</dbReference>
<dbReference type="InterPro" id="IPR024705">
    <property type="entry name" value="Ssp411"/>
</dbReference>
<sequence>MTTNRLAEARSLYLRKHADNPIDWWSWCEEALATARKENKPIFLSIGYSSCHWCTVMEGEAFSDRAIAEYMNANFLPIKVDREERPDLDSIYMQALQMMSGQGGWPLNVFLSPEDLVPFYAGTYFPVEPRYGRPGFLQVLQALRRYYDTEKEDLSQRKALIIESLLAYAVLQDGAGNQVQENELLRQGWENSTAVITRNQSGNSFPMIPYAELALRGTRFSDGEEKSRYDGKQVCTQRGLDLALGGIYDHVGGGFHRYTVDPSWTVPHFEKMLYDNGQIVEYLANLWSYGVKEPAFARSVAGTVEWLGREMTAPEGYFYAAQDADSFTKRTDVEPEEGAFYIWSYRELEQLLTPEELRELQVQFTVTASGNFEGKNVLQRRHQGELSATIDIALSKLFAARYGQRPELLTIFPPARNNHEAKTASWPGRIPAVTDTKMIVAWNSLMISGLTRAGAVFQKPLYLKMAAQAANFILAHQFIEGRFHRLNYQGQPAVLAQSEDYALFIKALLDLQACFPEQKYWLETAIAIQEEFQQFLWSAELAGYYNTSIDASQDLIVRERSYADNAIPSANGVAIANLVRLALLTDNLHYLDLAQQGLQAFNNVMGKAPQACPSLFTALDWYRNSTLVRSSVEQIISLLRQYLPVTEFVVAYDLPPGRVGLVCQGFQCLAPAQSGDELWDQVQRSQTRE</sequence>
<evidence type="ECO:0000313" key="2">
    <source>
        <dbReference type="EMBL" id="QOV22976.1"/>
    </source>
</evidence>
<gene>
    <name evidence="2" type="ORF">IM676_01005</name>
</gene>